<evidence type="ECO:0000313" key="2">
    <source>
        <dbReference type="Proteomes" id="UP000660708"/>
    </source>
</evidence>
<dbReference type="RefSeq" id="WP_147391093.1">
    <property type="nucleotide sequence ID" value="NZ_AQHF01000034.1"/>
</dbReference>
<evidence type="ECO:0000313" key="1">
    <source>
        <dbReference type="EMBL" id="MBE0349116.1"/>
    </source>
</evidence>
<comment type="caution">
    <text evidence="1">The sequence shown here is derived from an EMBL/GenBank/DDBJ whole genome shotgun (WGS) entry which is preliminary data.</text>
</comment>
<accession>A0A8I0N072</accession>
<dbReference type="AlphaFoldDB" id="A0A8I0N072"/>
<gene>
    <name evidence="1" type="ORF">PPEP_b1039</name>
</gene>
<organism evidence="1 2">
    <name type="scientific">Pseudoalteromonas peptidolytica F12-50-A1</name>
    <dbReference type="NCBI Taxonomy" id="1315280"/>
    <lineage>
        <taxon>Bacteria</taxon>
        <taxon>Pseudomonadati</taxon>
        <taxon>Pseudomonadota</taxon>
        <taxon>Gammaproteobacteria</taxon>
        <taxon>Alteromonadales</taxon>
        <taxon>Pseudoalteromonadaceae</taxon>
        <taxon>Pseudoalteromonas</taxon>
    </lineage>
</organism>
<keyword evidence="2" id="KW-1185">Reference proteome</keyword>
<reference evidence="1 2" key="1">
    <citation type="submission" date="2015-06" db="EMBL/GenBank/DDBJ databases">
        <title>Genome sequence of Pseudoalteromonas peptidolytica.</title>
        <authorList>
            <person name="Xie B.-B."/>
            <person name="Rong J.-C."/>
            <person name="Qin Q.-L."/>
            <person name="Zhang Y.-Z."/>
        </authorList>
    </citation>
    <scope>NUCLEOTIDE SEQUENCE [LARGE SCALE GENOMIC DNA]</scope>
    <source>
        <strain evidence="1 2">F12-50-A1</strain>
    </source>
</reference>
<sequence length="146" mass="16794">MMFGFKLLTYRSNGRYITIRRDSLLFILLVLVNLLGCSEQQKVDSKISKQVVDEWNAKIEGQRQKSNNYNDFKDWLSSNTPKEDKNSTMIKSLTGTSNYVTLDTIASKTDPNCYIDISLQFEVSVDSIVEHYKVSATQVCRYKNTI</sequence>
<protein>
    <submittedName>
        <fullName evidence="1">Uncharacterized protein</fullName>
    </submittedName>
</protein>
<proteinExistence type="predicted"/>
<dbReference type="Proteomes" id="UP000660708">
    <property type="component" value="Unassembled WGS sequence"/>
</dbReference>
<dbReference type="EMBL" id="AQHF01000034">
    <property type="protein sequence ID" value="MBE0349116.1"/>
    <property type="molecule type" value="Genomic_DNA"/>
</dbReference>
<name>A0A8I0N072_9GAMM</name>